<evidence type="ECO:0000313" key="1">
    <source>
        <dbReference type="EMBL" id="MPC25301.1"/>
    </source>
</evidence>
<protein>
    <submittedName>
        <fullName evidence="1">Uncharacterized protein</fullName>
    </submittedName>
</protein>
<proteinExistence type="predicted"/>
<keyword evidence="2" id="KW-1185">Reference proteome</keyword>
<dbReference type="Proteomes" id="UP000324222">
    <property type="component" value="Unassembled WGS sequence"/>
</dbReference>
<gene>
    <name evidence="1" type="ORF">E2C01_018407</name>
</gene>
<dbReference type="AlphaFoldDB" id="A0A5B7DUE1"/>
<reference evidence="1 2" key="1">
    <citation type="submission" date="2019-05" db="EMBL/GenBank/DDBJ databases">
        <title>Another draft genome of Portunus trituberculatus and its Hox gene families provides insights of decapod evolution.</title>
        <authorList>
            <person name="Jeong J.-H."/>
            <person name="Song I."/>
            <person name="Kim S."/>
            <person name="Choi T."/>
            <person name="Kim D."/>
            <person name="Ryu S."/>
            <person name="Kim W."/>
        </authorList>
    </citation>
    <scope>NUCLEOTIDE SEQUENCE [LARGE SCALE GENOMIC DNA]</scope>
    <source>
        <tissue evidence="1">Muscle</tissue>
    </source>
</reference>
<dbReference type="EMBL" id="VSRR010001443">
    <property type="protein sequence ID" value="MPC25301.1"/>
    <property type="molecule type" value="Genomic_DNA"/>
</dbReference>
<name>A0A5B7DUE1_PORTR</name>
<organism evidence="1 2">
    <name type="scientific">Portunus trituberculatus</name>
    <name type="common">Swimming crab</name>
    <name type="synonym">Neptunus trituberculatus</name>
    <dbReference type="NCBI Taxonomy" id="210409"/>
    <lineage>
        <taxon>Eukaryota</taxon>
        <taxon>Metazoa</taxon>
        <taxon>Ecdysozoa</taxon>
        <taxon>Arthropoda</taxon>
        <taxon>Crustacea</taxon>
        <taxon>Multicrustacea</taxon>
        <taxon>Malacostraca</taxon>
        <taxon>Eumalacostraca</taxon>
        <taxon>Eucarida</taxon>
        <taxon>Decapoda</taxon>
        <taxon>Pleocyemata</taxon>
        <taxon>Brachyura</taxon>
        <taxon>Eubrachyura</taxon>
        <taxon>Portunoidea</taxon>
        <taxon>Portunidae</taxon>
        <taxon>Portuninae</taxon>
        <taxon>Portunus</taxon>
    </lineage>
</organism>
<sequence>MKQCLVVCDGLVATPFARCYIENMHAGRSTLLPCCAVTVLCETLHTMQLFSMTQPDVCKANETMSGEVNHIVLGEGAEVGHFQGVTVKVILVGRDLSPPIACEV</sequence>
<evidence type="ECO:0000313" key="2">
    <source>
        <dbReference type="Proteomes" id="UP000324222"/>
    </source>
</evidence>
<accession>A0A5B7DUE1</accession>
<comment type="caution">
    <text evidence="1">The sequence shown here is derived from an EMBL/GenBank/DDBJ whole genome shotgun (WGS) entry which is preliminary data.</text>
</comment>